<keyword evidence="4" id="KW-0547">Nucleotide-binding</keyword>
<accession>A0A540KIG6</accession>
<gene>
    <name evidence="10" type="ORF">C1H46_040445</name>
</gene>
<evidence type="ECO:0000256" key="1">
    <source>
        <dbReference type="ARBA" id="ARBA00012513"/>
    </source>
</evidence>
<proteinExistence type="predicted"/>
<keyword evidence="2" id="KW-0723">Serine/threonine-protein kinase</keyword>
<evidence type="ECO:0000256" key="5">
    <source>
        <dbReference type="ARBA" id="ARBA00022777"/>
    </source>
</evidence>
<keyword evidence="3" id="KW-0808">Transferase</keyword>
<dbReference type="InterPro" id="IPR018934">
    <property type="entry name" value="RIO_dom"/>
</dbReference>
<evidence type="ECO:0000313" key="11">
    <source>
        <dbReference type="Proteomes" id="UP000315295"/>
    </source>
</evidence>
<dbReference type="PANTHER" id="PTHR45723">
    <property type="entry name" value="SERINE/THREONINE-PROTEIN KINASE RIO1"/>
    <property type="match status" value="1"/>
</dbReference>
<dbReference type="Pfam" id="PF01163">
    <property type="entry name" value="RIO1"/>
    <property type="match status" value="1"/>
</dbReference>
<evidence type="ECO:0000313" key="10">
    <source>
        <dbReference type="EMBL" id="TQD74011.1"/>
    </source>
</evidence>
<dbReference type="Gene3D" id="1.10.510.10">
    <property type="entry name" value="Transferase(Phosphotransferase) domain 1"/>
    <property type="match status" value="1"/>
</dbReference>
<keyword evidence="11" id="KW-1185">Reference proteome</keyword>
<dbReference type="InterPro" id="IPR051272">
    <property type="entry name" value="RIO-type_Ser/Thr_kinase"/>
</dbReference>
<evidence type="ECO:0000259" key="9">
    <source>
        <dbReference type="Pfam" id="PF01163"/>
    </source>
</evidence>
<sequence>MYQKSKLVHGDLSEYNTLYFEGHLYIIDVSQAVDLDHLMPLISYVKIVSMYRQVLHTEDFFKKHGAAVMTIRELFHFIVDPTIADDAVESYLDMLQQKVTARGDISAEEEIADSVFVQSYIPKTLDDVKNAEWDVIRLTSGEDTGDMYHKTITGLKEALPQCQPAPSEKEQQQDAKN</sequence>
<keyword evidence="6" id="KW-0067">ATP-binding</keyword>
<protein>
    <recommendedName>
        <fullName evidence="1">non-specific serine/threonine protein kinase</fullName>
        <ecNumber evidence="1">2.7.11.1</ecNumber>
    </recommendedName>
</protein>
<reference evidence="10 11" key="1">
    <citation type="journal article" date="2019" name="G3 (Bethesda)">
        <title>Sequencing of a Wild Apple (Malus baccata) Genome Unravels the Differences Between Cultivated and Wild Apple Species Regarding Disease Resistance and Cold Tolerance.</title>
        <authorList>
            <person name="Chen X."/>
        </authorList>
    </citation>
    <scope>NUCLEOTIDE SEQUENCE [LARGE SCALE GENOMIC DNA]</scope>
    <source>
        <strain evidence="11">cv. Shandingzi</strain>
        <tissue evidence="10">Leaves</tissue>
    </source>
</reference>
<dbReference type="InterPro" id="IPR018935">
    <property type="entry name" value="RIO_kinase_CS"/>
</dbReference>
<comment type="catalytic activity">
    <reaction evidence="8">
        <text>L-seryl-[protein] + ATP = O-phospho-L-seryl-[protein] + ADP + H(+)</text>
        <dbReference type="Rhea" id="RHEA:17989"/>
        <dbReference type="Rhea" id="RHEA-COMP:9863"/>
        <dbReference type="Rhea" id="RHEA-COMP:11604"/>
        <dbReference type="ChEBI" id="CHEBI:15378"/>
        <dbReference type="ChEBI" id="CHEBI:29999"/>
        <dbReference type="ChEBI" id="CHEBI:30616"/>
        <dbReference type="ChEBI" id="CHEBI:83421"/>
        <dbReference type="ChEBI" id="CHEBI:456216"/>
        <dbReference type="EC" id="2.7.11.1"/>
    </reaction>
</comment>
<dbReference type="GO" id="GO:0004674">
    <property type="term" value="F:protein serine/threonine kinase activity"/>
    <property type="evidence" value="ECO:0007669"/>
    <property type="project" value="UniProtKB-KW"/>
</dbReference>
<comment type="caution">
    <text evidence="10">The sequence shown here is derived from an EMBL/GenBank/DDBJ whole genome shotgun (WGS) entry which is preliminary data.</text>
</comment>
<name>A0A540KIG6_MALBA</name>
<dbReference type="AlphaFoldDB" id="A0A540KIG6"/>
<dbReference type="STRING" id="106549.A0A540KIG6"/>
<evidence type="ECO:0000256" key="6">
    <source>
        <dbReference type="ARBA" id="ARBA00022840"/>
    </source>
</evidence>
<evidence type="ECO:0000256" key="8">
    <source>
        <dbReference type="ARBA" id="ARBA00048679"/>
    </source>
</evidence>
<comment type="catalytic activity">
    <reaction evidence="7">
        <text>L-threonyl-[protein] + ATP = O-phospho-L-threonyl-[protein] + ADP + H(+)</text>
        <dbReference type="Rhea" id="RHEA:46608"/>
        <dbReference type="Rhea" id="RHEA-COMP:11060"/>
        <dbReference type="Rhea" id="RHEA-COMP:11605"/>
        <dbReference type="ChEBI" id="CHEBI:15378"/>
        <dbReference type="ChEBI" id="CHEBI:30013"/>
        <dbReference type="ChEBI" id="CHEBI:30616"/>
        <dbReference type="ChEBI" id="CHEBI:61977"/>
        <dbReference type="ChEBI" id="CHEBI:456216"/>
        <dbReference type="EC" id="2.7.11.1"/>
    </reaction>
</comment>
<dbReference type="PROSITE" id="PS01245">
    <property type="entry name" value="RIO1"/>
    <property type="match status" value="1"/>
</dbReference>
<evidence type="ECO:0000256" key="2">
    <source>
        <dbReference type="ARBA" id="ARBA00022527"/>
    </source>
</evidence>
<evidence type="ECO:0000256" key="4">
    <source>
        <dbReference type="ARBA" id="ARBA00022741"/>
    </source>
</evidence>
<evidence type="ECO:0000256" key="3">
    <source>
        <dbReference type="ARBA" id="ARBA00022679"/>
    </source>
</evidence>
<keyword evidence="5" id="KW-0418">Kinase</keyword>
<organism evidence="10 11">
    <name type="scientific">Malus baccata</name>
    <name type="common">Siberian crab apple</name>
    <name type="synonym">Pyrus baccata</name>
    <dbReference type="NCBI Taxonomy" id="106549"/>
    <lineage>
        <taxon>Eukaryota</taxon>
        <taxon>Viridiplantae</taxon>
        <taxon>Streptophyta</taxon>
        <taxon>Embryophyta</taxon>
        <taxon>Tracheophyta</taxon>
        <taxon>Spermatophyta</taxon>
        <taxon>Magnoliopsida</taxon>
        <taxon>eudicotyledons</taxon>
        <taxon>Gunneridae</taxon>
        <taxon>Pentapetalae</taxon>
        <taxon>rosids</taxon>
        <taxon>fabids</taxon>
        <taxon>Rosales</taxon>
        <taxon>Rosaceae</taxon>
        <taxon>Amygdaloideae</taxon>
        <taxon>Maleae</taxon>
        <taxon>Malus</taxon>
    </lineage>
</organism>
<dbReference type="Proteomes" id="UP000315295">
    <property type="component" value="Unassembled WGS sequence"/>
</dbReference>
<dbReference type="EC" id="2.7.11.1" evidence="1"/>
<evidence type="ECO:0000256" key="7">
    <source>
        <dbReference type="ARBA" id="ARBA00047899"/>
    </source>
</evidence>
<feature type="domain" description="RIO-type" evidence="9">
    <location>
        <begin position="1"/>
        <end position="73"/>
    </location>
</feature>
<dbReference type="GO" id="GO:0005524">
    <property type="term" value="F:ATP binding"/>
    <property type="evidence" value="ECO:0007669"/>
    <property type="project" value="UniProtKB-KW"/>
</dbReference>
<dbReference type="EMBL" id="VIEB01001227">
    <property type="protein sequence ID" value="TQD74011.1"/>
    <property type="molecule type" value="Genomic_DNA"/>
</dbReference>